<dbReference type="Proteomes" id="UP000230639">
    <property type="component" value="Chromosome"/>
</dbReference>
<sequence>MVRLRYPTAVVVEKGEGDLLFDSLPQSAPVTGQAQAMMLQQLINHLRARLHGSVNITCHPHRIGHRGSVAMAFEGETDRVDVLITVNGRTLFPEEEEYTRAPRWYIDVVDAVDAVYLMLMLNAGMMK</sequence>
<evidence type="ECO:0000313" key="3">
    <source>
        <dbReference type="Proteomes" id="UP000230639"/>
    </source>
</evidence>
<name>A0A2I5HKZ1_SALDZ</name>
<reference evidence="2" key="3">
    <citation type="submission" date="2019-10" db="EMBL/GenBank/DDBJ databases">
        <authorList>
            <consortium name="NCBI Pathogen Detection Project"/>
        </authorList>
    </citation>
    <scope>NUCLEOTIDE SEQUENCE</scope>
    <source>
        <strain evidence="2">Salmonella enterica</strain>
    </source>
</reference>
<dbReference type="EMBL" id="DAAHJH010000013">
    <property type="protein sequence ID" value="HAB6340256.1"/>
    <property type="molecule type" value="Genomic_DNA"/>
</dbReference>
<reference evidence="1 3" key="1">
    <citation type="submission" date="2017-09" db="EMBL/GenBank/DDBJ databases">
        <title>Complete genome of Salmonella enterica subsp. diarizonae isolated from stool of a patient with bacterial enteropathy.</title>
        <authorList>
            <person name="Zhou J."/>
            <person name="Chen Q."/>
            <person name="Guo L."/>
            <person name="Fan J."/>
        </authorList>
    </citation>
    <scope>NUCLEOTIDE SEQUENCE [LARGE SCALE GENOMIC DNA]</scope>
    <source>
        <strain evidence="1 3">HZS154</strain>
    </source>
</reference>
<dbReference type="EMBL" id="CP023345">
    <property type="protein sequence ID" value="ATW56225.1"/>
    <property type="molecule type" value="Genomic_DNA"/>
</dbReference>
<evidence type="ECO:0000313" key="1">
    <source>
        <dbReference type="EMBL" id="ATW56225.1"/>
    </source>
</evidence>
<dbReference type="AlphaFoldDB" id="A0A2I5HKZ1"/>
<evidence type="ECO:0000313" key="2">
    <source>
        <dbReference type="EMBL" id="HAB6340256.1"/>
    </source>
</evidence>
<gene>
    <name evidence="1" type="ORF">CNQ75_17905</name>
    <name evidence="2" type="ORF">GB480_15245</name>
</gene>
<reference evidence="2" key="2">
    <citation type="journal article" date="2018" name="Genome Biol.">
        <title>SKESA: strategic k-mer extension for scrupulous assemblies.</title>
        <authorList>
            <person name="Souvorov A."/>
            <person name="Agarwala R."/>
            <person name="Lipman D.J."/>
        </authorList>
    </citation>
    <scope>NUCLEOTIDE SEQUENCE</scope>
    <source>
        <strain evidence="2">Salmonella enterica</strain>
    </source>
</reference>
<accession>A0A2I5HKZ1</accession>
<organism evidence="1 3">
    <name type="scientific">Salmonella diarizonae</name>
    <dbReference type="NCBI Taxonomy" id="59204"/>
    <lineage>
        <taxon>Bacteria</taxon>
        <taxon>Pseudomonadati</taxon>
        <taxon>Pseudomonadota</taxon>
        <taxon>Gammaproteobacteria</taxon>
        <taxon>Enterobacterales</taxon>
        <taxon>Enterobacteriaceae</taxon>
        <taxon>Salmonella</taxon>
    </lineage>
</organism>
<proteinExistence type="predicted"/>
<protein>
    <submittedName>
        <fullName evidence="1">Uncharacterized protein</fullName>
    </submittedName>
</protein>
<dbReference type="RefSeq" id="WP_079899796.1">
    <property type="nucleotide sequence ID" value="NZ_CP023345.1"/>
</dbReference>